<dbReference type="Proteomes" id="UP000187013">
    <property type="component" value="Unassembled WGS sequence"/>
</dbReference>
<comment type="caution">
    <text evidence="6">The sequence shown here is derived from an EMBL/GenBank/DDBJ whole genome shotgun (WGS) entry which is preliminary data.</text>
</comment>
<feature type="compositionally biased region" description="Polar residues" evidence="4">
    <location>
        <begin position="26"/>
        <end position="42"/>
    </location>
</feature>
<evidence type="ECO:0000256" key="1">
    <source>
        <dbReference type="ARBA" id="ARBA00022737"/>
    </source>
</evidence>
<dbReference type="AlphaFoldDB" id="A0A1Q3AJK9"/>
<dbReference type="InterPro" id="IPR004088">
    <property type="entry name" value="KH_dom_type_1"/>
</dbReference>
<accession>A0A1Q3AJK9</accession>
<feature type="domain" description="K Homology" evidence="5">
    <location>
        <begin position="58"/>
        <end position="128"/>
    </location>
</feature>
<feature type="region of interest" description="Disordered" evidence="4">
    <location>
        <begin position="1"/>
        <end position="49"/>
    </location>
</feature>
<evidence type="ECO:0000256" key="2">
    <source>
        <dbReference type="ARBA" id="ARBA00022884"/>
    </source>
</evidence>
<dbReference type="CDD" id="cd00105">
    <property type="entry name" value="KH-I"/>
    <property type="match status" value="1"/>
</dbReference>
<dbReference type="InterPro" id="IPR004087">
    <property type="entry name" value="KH_dom"/>
</dbReference>
<sequence length="377" mass="41104">MSDMNDPNSIVPLGGSSCTGRDAATETVTSSSPATAVPAQQGSKEEGNVELRESITLPTINHRVLLSLKESAKVIGTKGSTIQSIREINHVKIGLSEKQLGCSDRVLSCAGRIINVANSLGQIVSILKEGSAGSPSLSLPAEKYAFHFLNPILPPPTREEFKDLSLDEINKIGTLRLMVTNSQLSSIIGKGGSRIKSLKERHGVKIVASRDFLPDSDERILEIQGLPRAVTDVLLKISEILLNELDITFASERRYYPHLRSSSPSNAVTLAASTSGVQIGVSNYLNNEFKATIKIPESYVGAIAGRRGNRIANLRKFTKTKIIVEKKIDKNVTDVDPDNRTFIILGDHFKNVKLAESMLLKNLDVEIEKRKSRLAKK</sequence>
<dbReference type="EMBL" id="BDGX01000052">
    <property type="protein sequence ID" value="GAV55919.1"/>
    <property type="molecule type" value="Genomic_DNA"/>
</dbReference>
<dbReference type="Pfam" id="PF00013">
    <property type="entry name" value="KH_1"/>
    <property type="match status" value="3"/>
</dbReference>
<evidence type="ECO:0000259" key="5">
    <source>
        <dbReference type="SMART" id="SM00322"/>
    </source>
</evidence>
<dbReference type="SMART" id="SM00322">
    <property type="entry name" value="KH"/>
    <property type="match status" value="3"/>
</dbReference>
<dbReference type="GO" id="GO:0003723">
    <property type="term" value="F:RNA binding"/>
    <property type="evidence" value="ECO:0007669"/>
    <property type="project" value="UniProtKB-UniRule"/>
</dbReference>
<evidence type="ECO:0000313" key="6">
    <source>
        <dbReference type="EMBL" id="GAV55919.1"/>
    </source>
</evidence>
<dbReference type="OrthoDB" id="442947at2759"/>
<evidence type="ECO:0000313" key="7">
    <source>
        <dbReference type="Proteomes" id="UP000187013"/>
    </source>
</evidence>
<dbReference type="Gene3D" id="3.30.1370.10">
    <property type="entry name" value="K Homology domain, type 1"/>
    <property type="match status" value="3"/>
</dbReference>
<dbReference type="PANTHER" id="PTHR10288">
    <property type="entry name" value="KH DOMAIN CONTAINING RNA BINDING PROTEIN"/>
    <property type="match status" value="1"/>
</dbReference>
<name>A0A1Q3AJK9_ZYGRO</name>
<organism evidence="6 7">
    <name type="scientific">Zygosaccharomyces rouxii</name>
    <dbReference type="NCBI Taxonomy" id="4956"/>
    <lineage>
        <taxon>Eukaryota</taxon>
        <taxon>Fungi</taxon>
        <taxon>Dikarya</taxon>
        <taxon>Ascomycota</taxon>
        <taxon>Saccharomycotina</taxon>
        <taxon>Saccharomycetes</taxon>
        <taxon>Saccharomycetales</taxon>
        <taxon>Saccharomycetaceae</taxon>
        <taxon>Zygosaccharomyces</taxon>
    </lineage>
</organism>
<keyword evidence="2 3" id="KW-0694">RNA-binding</keyword>
<dbReference type="PROSITE" id="PS50084">
    <property type="entry name" value="KH_TYPE_1"/>
    <property type="match status" value="3"/>
</dbReference>
<keyword evidence="1" id="KW-0677">Repeat</keyword>
<reference evidence="6 7" key="1">
    <citation type="submission" date="2016-08" db="EMBL/GenBank/DDBJ databases">
        <title>Draft genome sequence of allopolyploid Zygosaccharomyces rouxii.</title>
        <authorList>
            <person name="Watanabe J."/>
            <person name="Uehara K."/>
            <person name="Mogi Y."/>
            <person name="Tsukioka Y."/>
        </authorList>
    </citation>
    <scope>NUCLEOTIDE SEQUENCE [LARGE SCALE GENOMIC DNA]</scope>
    <source>
        <strain evidence="6 7">NBRC 110957</strain>
    </source>
</reference>
<dbReference type="InterPro" id="IPR036612">
    <property type="entry name" value="KH_dom_type_1_sf"/>
</dbReference>
<evidence type="ECO:0000256" key="3">
    <source>
        <dbReference type="PROSITE-ProRule" id="PRU00117"/>
    </source>
</evidence>
<feature type="domain" description="K Homology" evidence="5">
    <location>
        <begin position="171"/>
        <end position="242"/>
    </location>
</feature>
<proteinExistence type="predicted"/>
<feature type="domain" description="K Homology" evidence="5">
    <location>
        <begin position="287"/>
        <end position="364"/>
    </location>
</feature>
<protein>
    <recommendedName>
        <fullName evidence="5">K Homology domain-containing protein</fullName>
    </recommendedName>
</protein>
<evidence type="ECO:0000256" key="4">
    <source>
        <dbReference type="SAM" id="MobiDB-lite"/>
    </source>
</evidence>
<dbReference type="SUPFAM" id="SSF54791">
    <property type="entry name" value="Eukaryotic type KH-domain (KH-domain type I)"/>
    <property type="match status" value="3"/>
</dbReference>
<gene>
    <name evidence="6" type="ORF">ZYGR_0AZ00900</name>
</gene>